<dbReference type="Gene3D" id="3.20.20.370">
    <property type="entry name" value="Glycoside hydrolase/deacetylase"/>
    <property type="match status" value="1"/>
</dbReference>
<evidence type="ECO:0000256" key="1">
    <source>
        <dbReference type="ARBA" id="ARBA00004613"/>
    </source>
</evidence>
<dbReference type="AlphaFoldDB" id="A0A1M5ESF5"/>
<dbReference type="GO" id="GO:0005576">
    <property type="term" value="C:extracellular region"/>
    <property type="evidence" value="ECO:0007669"/>
    <property type="project" value="UniProtKB-SubCell"/>
</dbReference>
<dbReference type="InterPro" id="IPR051398">
    <property type="entry name" value="Polysacch_Deacetylase"/>
</dbReference>
<dbReference type="PANTHER" id="PTHR34216">
    <property type="match status" value="1"/>
</dbReference>
<dbReference type="PROSITE" id="PS51677">
    <property type="entry name" value="NODB"/>
    <property type="match status" value="1"/>
</dbReference>
<protein>
    <submittedName>
        <fullName evidence="4">Polysaccharide deacetylase</fullName>
    </submittedName>
</protein>
<dbReference type="STRING" id="1124188.SAMN05444377_12130"/>
<feature type="domain" description="NodB homology" evidence="3">
    <location>
        <begin position="59"/>
        <end position="240"/>
    </location>
</feature>
<dbReference type="PANTHER" id="PTHR34216:SF3">
    <property type="entry name" value="POLY-BETA-1,6-N-ACETYL-D-GLUCOSAMINE N-DEACETYLASE"/>
    <property type="match status" value="1"/>
</dbReference>
<dbReference type="GO" id="GO:0016810">
    <property type="term" value="F:hydrolase activity, acting on carbon-nitrogen (but not peptide) bonds"/>
    <property type="evidence" value="ECO:0007669"/>
    <property type="project" value="InterPro"/>
</dbReference>
<reference evidence="4 5" key="1">
    <citation type="submission" date="2016-11" db="EMBL/GenBank/DDBJ databases">
        <authorList>
            <person name="Jaros S."/>
            <person name="Januszkiewicz K."/>
            <person name="Wedrychowicz H."/>
        </authorList>
    </citation>
    <scope>NUCLEOTIDE SEQUENCE [LARGE SCALE GENOMIC DNA]</scope>
    <source>
        <strain evidence="4 5">DSM 25660</strain>
    </source>
</reference>
<dbReference type="EMBL" id="FQVQ01000021">
    <property type="protein sequence ID" value="SHF82060.1"/>
    <property type="molecule type" value="Genomic_DNA"/>
</dbReference>
<evidence type="ECO:0000313" key="5">
    <source>
        <dbReference type="Proteomes" id="UP000184147"/>
    </source>
</evidence>
<dbReference type="InterPro" id="IPR011330">
    <property type="entry name" value="Glyco_hydro/deAcase_b/a-brl"/>
</dbReference>
<dbReference type="GO" id="GO:0005975">
    <property type="term" value="P:carbohydrate metabolic process"/>
    <property type="evidence" value="ECO:0007669"/>
    <property type="project" value="InterPro"/>
</dbReference>
<dbReference type="CDD" id="cd10918">
    <property type="entry name" value="CE4_NodB_like_5s_6s"/>
    <property type="match status" value="1"/>
</dbReference>
<accession>A0A1M5ESF5</accession>
<organism evidence="4 5">
    <name type="scientific">Flavobacterium fontis</name>
    <dbReference type="NCBI Taxonomy" id="1124188"/>
    <lineage>
        <taxon>Bacteria</taxon>
        <taxon>Pseudomonadati</taxon>
        <taxon>Bacteroidota</taxon>
        <taxon>Flavobacteriia</taxon>
        <taxon>Flavobacteriales</taxon>
        <taxon>Flavobacteriaceae</taxon>
        <taxon>Flavobacterium</taxon>
    </lineage>
</organism>
<keyword evidence="5" id="KW-1185">Reference proteome</keyword>
<evidence type="ECO:0000256" key="2">
    <source>
        <dbReference type="ARBA" id="ARBA00022729"/>
    </source>
</evidence>
<proteinExistence type="predicted"/>
<gene>
    <name evidence="4" type="ORF">SAMN05444377_12130</name>
</gene>
<name>A0A1M5ESF5_9FLAO</name>
<evidence type="ECO:0000313" key="4">
    <source>
        <dbReference type="EMBL" id="SHF82060.1"/>
    </source>
</evidence>
<sequence length="240" mass="27567">MVARLPILMYHNVTPDLAQSKGLTIAAERFESQLNYLKSAGYEAVFLSELAQTTSLKGKKVLITFDDVTVNQFQFAVPLLEKYGMKAQFFVPFAYLGKSDAWNYGGEDRGEPIMTAEQLRQLNPKVIELAHHSYKHQHFAKMDEAAIASDFNAAFEVIEKENLKVFPAIAYPYGNYPKKDPEKQRFFAQIAALGMQYGLRIGNKVSRFPFTQPYEIKRIDIKGEDTLWKFKWKLRFGKVF</sequence>
<evidence type="ECO:0000259" key="3">
    <source>
        <dbReference type="PROSITE" id="PS51677"/>
    </source>
</evidence>
<comment type="subcellular location">
    <subcellularLocation>
        <location evidence="1">Secreted</location>
    </subcellularLocation>
</comment>
<keyword evidence="2" id="KW-0732">Signal</keyword>
<dbReference type="SUPFAM" id="SSF88713">
    <property type="entry name" value="Glycoside hydrolase/deacetylase"/>
    <property type="match status" value="1"/>
</dbReference>
<dbReference type="RefSeq" id="WP_234977722.1">
    <property type="nucleotide sequence ID" value="NZ_FQVQ01000021.1"/>
</dbReference>
<dbReference type="Pfam" id="PF01522">
    <property type="entry name" value="Polysacc_deac_1"/>
    <property type="match status" value="1"/>
</dbReference>
<dbReference type="InterPro" id="IPR002509">
    <property type="entry name" value="NODB_dom"/>
</dbReference>
<dbReference type="Proteomes" id="UP000184147">
    <property type="component" value="Unassembled WGS sequence"/>
</dbReference>